<evidence type="ECO:0000259" key="2">
    <source>
        <dbReference type="SMART" id="SM00822"/>
    </source>
</evidence>
<comment type="caution">
    <text evidence="3">The sequence shown here is derived from an EMBL/GenBank/DDBJ whole genome shotgun (WGS) entry which is preliminary data.</text>
</comment>
<dbReference type="GO" id="GO:0004312">
    <property type="term" value="F:fatty acid synthase activity"/>
    <property type="evidence" value="ECO:0007669"/>
    <property type="project" value="TreeGrafter"/>
</dbReference>
<dbReference type="Proteomes" id="UP000475532">
    <property type="component" value="Unassembled WGS sequence"/>
</dbReference>
<name>A0A6L9Q836_9ACTN</name>
<dbReference type="PANTHER" id="PTHR43775:SF51">
    <property type="entry name" value="INACTIVE PHENOLPHTHIOCEROL SYNTHESIS POLYKETIDE SYNTHASE TYPE I PKS1-RELATED"/>
    <property type="match status" value="1"/>
</dbReference>
<feature type="non-terminal residue" evidence="3">
    <location>
        <position position="232"/>
    </location>
</feature>
<feature type="domain" description="Ketoreductase" evidence="2">
    <location>
        <begin position="1"/>
        <end position="154"/>
    </location>
</feature>
<accession>A0A6L9Q836</accession>
<organism evidence="3 4">
    <name type="scientific">Actinomadura bangladeshensis</name>
    <dbReference type="NCBI Taxonomy" id="453573"/>
    <lineage>
        <taxon>Bacteria</taxon>
        <taxon>Bacillati</taxon>
        <taxon>Actinomycetota</taxon>
        <taxon>Actinomycetes</taxon>
        <taxon>Streptosporangiales</taxon>
        <taxon>Thermomonosporaceae</taxon>
        <taxon>Actinomadura</taxon>
    </lineage>
</organism>
<keyword evidence="1" id="KW-0808">Transferase</keyword>
<feature type="non-terminal residue" evidence="3">
    <location>
        <position position="1"/>
    </location>
</feature>
<protein>
    <submittedName>
        <fullName evidence="3">SDR family oxidoreductase</fullName>
    </submittedName>
</protein>
<dbReference type="GO" id="GO:0006633">
    <property type="term" value="P:fatty acid biosynthetic process"/>
    <property type="evidence" value="ECO:0007669"/>
    <property type="project" value="TreeGrafter"/>
</dbReference>
<reference evidence="3 4" key="1">
    <citation type="submission" date="2020-01" db="EMBL/GenBank/DDBJ databases">
        <title>Insect and environment-associated Actinomycetes.</title>
        <authorList>
            <person name="Currrie C."/>
            <person name="Chevrette M."/>
            <person name="Carlson C."/>
            <person name="Stubbendieck R."/>
            <person name="Wendt-Pienkowski E."/>
        </authorList>
    </citation>
    <scope>NUCLEOTIDE SEQUENCE [LARGE SCALE GENOMIC DNA]</scope>
    <source>
        <strain evidence="3 4">SID10258</strain>
    </source>
</reference>
<proteinExistence type="predicted"/>
<evidence type="ECO:0000256" key="1">
    <source>
        <dbReference type="ARBA" id="ARBA00022679"/>
    </source>
</evidence>
<dbReference type="PANTHER" id="PTHR43775">
    <property type="entry name" value="FATTY ACID SYNTHASE"/>
    <property type="match status" value="1"/>
</dbReference>
<dbReference type="InterPro" id="IPR036291">
    <property type="entry name" value="NAD(P)-bd_dom_sf"/>
</dbReference>
<evidence type="ECO:0000313" key="3">
    <source>
        <dbReference type="EMBL" id="NEA21222.1"/>
    </source>
</evidence>
<dbReference type="RefSeq" id="WP_163052882.1">
    <property type="nucleotide sequence ID" value="NZ_JAAGLI010000047.1"/>
</dbReference>
<dbReference type="EMBL" id="JAAGLI010000047">
    <property type="protein sequence ID" value="NEA21222.1"/>
    <property type="molecule type" value="Genomic_DNA"/>
</dbReference>
<dbReference type="InterPro" id="IPR050091">
    <property type="entry name" value="PKS_NRPS_Biosynth_Enz"/>
</dbReference>
<dbReference type="InterPro" id="IPR013968">
    <property type="entry name" value="PKS_KR"/>
</dbReference>
<dbReference type="CDD" id="cd08956">
    <property type="entry name" value="KR_3_FAS_SDR_x"/>
    <property type="match status" value="1"/>
</dbReference>
<dbReference type="Gene3D" id="3.40.50.720">
    <property type="entry name" value="NAD(P)-binding Rossmann-like Domain"/>
    <property type="match status" value="1"/>
</dbReference>
<dbReference type="SUPFAM" id="SSF51735">
    <property type="entry name" value="NAD(P)-binding Rossmann-fold domains"/>
    <property type="match status" value="1"/>
</dbReference>
<dbReference type="SMART" id="SM00822">
    <property type="entry name" value="PKS_KR"/>
    <property type="match status" value="1"/>
</dbReference>
<dbReference type="Pfam" id="PF08659">
    <property type="entry name" value="KR"/>
    <property type="match status" value="1"/>
</dbReference>
<dbReference type="InterPro" id="IPR057326">
    <property type="entry name" value="KR_dom"/>
</dbReference>
<gene>
    <name evidence="3" type="ORF">G3I70_01730</name>
</gene>
<dbReference type="AlphaFoldDB" id="A0A6L9Q836"/>
<sequence length="232" mass="23953">RLVLASRRGPDAPGAERIRRELADLDVPVELAACDVADRKAVAALVAGMPADRPLRGVIHAAGSLDDGVVESLTPERLDPVLAAKADAAWHLHEATRDLDLSMFVLCSSASGTLGGPGQANYAAANAFLDALAAHRRASGLPGLSVAWGLWALSGDMGAHLSGAELERLRRDGVAGMPPERACALFDAAVGQGHARVVAAEWDRDALRTQAGAGRLPPLLAGLVPAARPRAA</sequence>
<evidence type="ECO:0000313" key="4">
    <source>
        <dbReference type="Proteomes" id="UP000475532"/>
    </source>
</evidence>